<feature type="region of interest" description="Disordered" evidence="1">
    <location>
        <begin position="41"/>
        <end position="79"/>
    </location>
</feature>
<keyword evidence="3" id="KW-1185">Reference proteome</keyword>
<protein>
    <submittedName>
        <fullName evidence="2">Uncharacterized protein</fullName>
    </submittedName>
</protein>
<reference evidence="2" key="1">
    <citation type="journal article" date="2022" name="Int. J. Mol. Sci.">
        <title>Draft Genome of Tanacetum Coccineum: Genomic Comparison of Closely Related Tanacetum-Family Plants.</title>
        <authorList>
            <person name="Yamashiro T."/>
            <person name="Shiraishi A."/>
            <person name="Nakayama K."/>
            <person name="Satake H."/>
        </authorList>
    </citation>
    <scope>NUCLEOTIDE SEQUENCE</scope>
</reference>
<gene>
    <name evidence="2" type="ORF">Tco_0727461</name>
</gene>
<feature type="compositionally biased region" description="Acidic residues" evidence="1">
    <location>
        <begin position="61"/>
        <end position="76"/>
    </location>
</feature>
<proteinExistence type="predicted"/>
<reference evidence="2" key="2">
    <citation type="submission" date="2022-01" db="EMBL/GenBank/DDBJ databases">
        <authorList>
            <person name="Yamashiro T."/>
            <person name="Shiraishi A."/>
            <person name="Satake H."/>
            <person name="Nakayama K."/>
        </authorList>
    </citation>
    <scope>NUCLEOTIDE SEQUENCE</scope>
</reference>
<organism evidence="2 3">
    <name type="scientific">Tanacetum coccineum</name>
    <dbReference type="NCBI Taxonomy" id="301880"/>
    <lineage>
        <taxon>Eukaryota</taxon>
        <taxon>Viridiplantae</taxon>
        <taxon>Streptophyta</taxon>
        <taxon>Embryophyta</taxon>
        <taxon>Tracheophyta</taxon>
        <taxon>Spermatophyta</taxon>
        <taxon>Magnoliopsida</taxon>
        <taxon>eudicotyledons</taxon>
        <taxon>Gunneridae</taxon>
        <taxon>Pentapetalae</taxon>
        <taxon>asterids</taxon>
        <taxon>campanulids</taxon>
        <taxon>Asterales</taxon>
        <taxon>Asteraceae</taxon>
        <taxon>Asteroideae</taxon>
        <taxon>Anthemideae</taxon>
        <taxon>Anthemidinae</taxon>
        <taxon>Tanacetum</taxon>
    </lineage>
</organism>
<evidence type="ECO:0000313" key="2">
    <source>
        <dbReference type="EMBL" id="GJS77580.1"/>
    </source>
</evidence>
<feature type="region of interest" description="Disordered" evidence="1">
    <location>
        <begin position="1"/>
        <end position="24"/>
    </location>
</feature>
<evidence type="ECO:0000256" key="1">
    <source>
        <dbReference type="SAM" id="MobiDB-lite"/>
    </source>
</evidence>
<comment type="caution">
    <text evidence="2">The sequence shown here is derived from an EMBL/GenBank/DDBJ whole genome shotgun (WGS) entry which is preliminary data.</text>
</comment>
<accession>A0ABQ4YJ08</accession>
<evidence type="ECO:0000313" key="3">
    <source>
        <dbReference type="Proteomes" id="UP001151760"/>
    </source>
</evidence>
<dbReference type="Proteomes" id="UP001151760">
    <property type="component" value="Unassembled WGS sequence"/>
</dbReference>
<name>A0ABQ4YJ08_9ASTR</name>
<dbReference type="EMBL" id="BQNB010010458">
    <property type="protein sequence ID" value="GJS77580.1"/>
    <property type="molecule type" value="Genomic_DNA"/>
</dbReference>
<feature type="compositionally biased region" description="Basic and acidic residues" evidence="1">
    <location>
        <begin position="49"/>
        <end position="60"/>
    </location>
</feature>
<sequence length="160" mass="18369">MPPHNLGDSRNAEKEEQVPNQNSDLMMKLFRSDDKFSQMLTQYESTPESVRRSDRWRDYDIADDEDGGEDEEDEEDRGGGWGIVRDVYIVAREVARERIPGELSPSNYPGRHVARDEYPQRHVAREGVKMSLGIVVNVVVLLETHYTAWKVSFGLSTQNN</sequence>